<protein>
    <submittedName>
        <fullName evidence="3">DUF547 domain-containing protein</fullName>
    </submittedName>
</protein>
<sequence length="238" mass="27812">MKAPKITFLFIILSFFSLTAKSQQAFDHSIWDRALLLNVSPDGKVNYDGFMRDSSLLYSYFLELSKNPPTASWSKDETLAYWINAYNAYTIKLIIDSYPIKSIKDIDDPWKKEFFKINGEWYSLNDLEHKILRKMNDPRIHFAINCASFSCPIVWNQAFTGDNVDEALHTLTKNFINDPQRNKITNDTVEASKIFLWYKKDFKINGGDVADFINKYADIKIDKQSKKGYMDYNWSLNE</sequence>
<evidence type="ECO:0000313" key="4">
    <source>
        <dbReference type="Proteomes" id="UP001500459"/>
    </source>
</evidence>
<dbReference type="PANTHER" id="PTHR34386">
    <property type="entry name" value="GLUTAREDOXIN"/>
    <property type="match status" value="1"/>
</dbReference>
<dbReference type="RefSeq" id="WP_344930351.1">
    <property type="nucleotide sequence ID" value="NZ_BAABCW010000025.1"/>
</dbReference>
<comment type="caution">
    <text evidence="3">The sequence shown here is derived from an EMBL/GenBank/DDBJ whole genome shotgun (WGS) entry which is preliminary data.</text>
</comment>
<dbReference type="InterPro" id="IPR051548">
    <property type="entry name" value="Grx-like_ET"/>
</dbReference>
<accession>A0ABP6USL4</accession>
<gene>
    <name evidence="3" type="ORF">GCM10022393_39110</name>
</gene>
<feature type="chain" id="PRO_5045352451" evidence="1">
    <location>
        <begin position="21"/>
        <end position="238"/>
    </location>
</feature>
<feature type="signal peptide" evidence="1">
    <location>
        <begin position="1"/>
        <end position="20"/>
    </location>
</feature>
<dbReference type="InterPro" id="IPR006869">
    <property type="entry name" value="DUF547"/>
</dbReference>
<dbReference type="PANTHER" id="PTHR34386:SF1">
    <property type="entry name" value="GLUTAREDOXIN-LIKE PROTEIN NRDH"/>
    <property type="match status" value="1"/>
</dbReference>
<proteinExistence type="predicted"/>
<feature type="domain" description="DUF547" evidence="2">
    <location>
        <begin position="71"/>
        <end position="176"/>
    </location>
</feature>
<reference evidence="4" key="1">
    <citation type="journal article" date="2019" name="Int. J. Syst. Evol. Microbiol.">
        <title>The Global Catalogue of Microorganisms (GCM) 10K type strain sequencing project: providing services to taxonomists for standard genome sequencing and annotation.</title>
        <authorList>
            <consortium name="The Broad Institute Genomics Platform"/>
            <consortium name="The Broad Institute Genome Sequencing Center for Infectious Disease"/>
            <person name="Wu L."/>
            <person name="Ma J."/>
        </authorList>
    </citation>
    <scope>NUCLEOTIDE SEQUENCE [LARGE SCALE GENOMIC DNA]</scope>
    <source>
        <strain evidence="4">JCM 17106</strain>
    </source>
</reference>
<dbReference type="EMBL" id="BAABCW010000025">
    <property type="protein sequence ID" value="GAA3520966.1"/>
    <property type="molecule type" value="Genomic_DNA"/>
</dbReference>
<evidence type="ECO:0000313" key="3">
    <source>
        <dbReference type="EMBL" id="GAA3520966.1"/>
    </source>
</evidence>
<dbReference type="Pfam" id="PF04784">
    <property type="entry name" value="DUF547"/>
    <property type="match status" value="1"/>
</dbReference>
<evidence type="ECO:0000256" key="1">
    <source>
        <dbReference type="SAM" id="SignalP"/>
    </source>
</evidence>
<evidence type="ECO:0000259" key="2">
    <source>
        <dbReference type="Pfam" id="PF04784"/>
    </source>
</evidence>
<dbReference type="Proteomes" id="UP001500459">
    <property type="component" value="Unassembled WGS sequence"/>
</dbReference>
<organism evidence="3 4">
    <name type="scientific">Aquimarina addita</name>
    <dbReference type="NCBI Taxonomy" id="870485"/>
    <lineage>
        <taxon>Bacteria</taxon>
        <taxon>Pseudomonadati</taxon>
        <taxon>Bacteroidota</taxon>
        <taxon>Flavobacteriia</taxon>
        <taxon>Flavobacteriales</taxon>
        <taxon>Flavobacteriaceae</taxon>
        <taxon>Aquimarina</taxon>
    </lineage>
</organism>
<keyword evidence="1" id="KW-0732">Signal</keyword>
<keyword evidence="4" id="KW-1185">Reference proteome</keyword>
<name>A0ABP6USL4_9FLAO</name>